<feature type="region of interest" description="Disordered" evidence="1">
    <location>
        <begin position="1304"/>
        <end position="1344"/>
    </location>
</feature>
<feature type="region of interest" description="Disordered" evidence="1">
    <location>
        <begin position="1208"/>
        <end position="1231"/>
    </location>
</feature>
<accession>W9WJL6</accession>
<evidence type="ECO:0000256" key="1">
    <source>
        <dbReference type="SAM" id="MobiDB-lite"/>
    </source>
</evidence>
<dbReference type="SUPFAM" id="SSF52113">
    <property type="entry name" value="BRCT domain"/>
    <property type="match status" value="1"/>
</dbReference>
<dbReference type="VEuPathDB" id="FungiDB:A1O7_01510"/>
<feature type="compositionally biased region" description="Low complexity" evidence="1">
    <location>
        <begin position="62"/>
        <end position="87"/>
    </location>
</feature>
<feature type="compositionally biased region" description="Low complexity" evidence="1">
    <location>
        <begin position="1"/>
        <end position="10"/>
    </location>
</feature>
<dbReference type="STRING" id="1182544.W9WJL6"/>
<feature type="compositionally biased region" description="Basic residues" evidence="1">
    <location>
        <begin position="1700"/>
        <end position="1710"/>
    </location>
</feature>
<dbReference type="Gene3D" id="3.40.50.10190">
    <property type="entry name" value="BRCT domain"/>
    <property type="match status" value="1"/>
</dbReference>
<dbReference type="GO" id="GO:0000278">
    <property type="term" value="P:mitotic cell cycle"/>
    <property type="evidence" value="ECO:0007669"/>
    <property type="project" value="TreeGrafter"/>
</dbReference>
<keyword evidence="4" id="KW-1185">Reference proteome</keyword>
<feature type="region of interest" description="Disordered" evidence="1">
    <location>
        <begin position="987"/>
        <end position="1086"/>
    </location>
</feature>
<dbReference type="Proteomes" id="UP000019473">
    <property type="component" value="Unassembled WGS sequence"/>
</dbReference>
<dbReference type="PANTHER" id="PTHR14625:SF3">
    <property type="entry name" value="MICROCEPHALIN"/>
    <property type="match status" value="1"/>
</dbReference>
<dbReference type="InterPro" id="IPR001357">
    <property type="entry name" value="BRCT_dom"/>
</dbReference>
<sequence>MAPRRPASPAKPRRTTRARAGDADTITTTAAQPTKTRKTKAASIPTTTRAQAIESKSRVAKKAASTTAPKSEAVRSSRATTRSTKATIPSALDVEVESDGEELEPVVEVTVAQPSMKPSRATRTATNPTSAATGTTTQTSATTGLAAAPRRRIKVTPLIEHDSQREPVPAPPTEDKTAKKSSTNSKKEKAEAEVKPSTSTRTKRSATQAKLNEVSDEPNTKEPEPKKRGKTRAGTAKVEKQPEPEVPAETAKERGRGKKEKAPTEQAGQTESEPVTTRKTRTRSGSTEDPVVKEARISVVVPSRKKVTFEPLPEDEEDEKENKRPKTLAKTKGSKASATITKISEPAATGMRAKPIRKPAATRTTKGARCASRVAPTPAAEEMYVDKPEKRMPRALTPKKITQIAKASSIDDSEDDEDELSGAKTPVRDLGLSPRRGFTPAAARPLSPVKTLDFATALKHNSPEKSHSGAPLSFMSSPRRMPASPVKDSLKESPRRAPEGVTIFRAHVPDAGNTGSLVSSPPKNQSVLQQSPKRALGDQIVFPPSAMKSRATPLKNSFLSSPARRLFSASKPKFPARLSPSPKKVFGQENAAPLTEVGEPDEVEISSHFRSSVSPRRSARVYRLSEDELAQELEAEVNFDESVLDVRSPLKVDKINPVVADATATITTAAAQTLENHAERGEHEVDEETSIDTLHDNTAADEDHDETIVDHTFEAEEASDEDDGALHGVSLDEVSADEPIMDQAQHGQSTQKPRMSDTLFSRMRQLDDESEDELAGEQTPDNRVLRPTFRPSMSAANTRTRLSTGVVPQSASRHLGFTPLVAQVQGWRAGSPGKRTPGAARPASQGLFSPAAQMHVEGLVELNRPDTPGSKRKSLAARLSLAPSSIGSPLKPDFFADGMAAQDFEEQIEGEQDIAPEQHQDLHNFIRQDVAEPDAGSASDMQAGPAEGVVEDSVPETGELTTDLVNFTNASDTAMVDFKALANEAEELASHEDDQSMLSNTSVSSTDEQKQTTETGKILEETVPNVVSEVEQEDQSMLSSSSGSFGDENAAPIAELPEQPESVQRAEASAGSDDDEKDHDADNDDAGTLLYENELTTMAHNPVTELLCETTAASIEVSPWKGDTSGSLAEMDFSVTPVRPDPVFPRQIHTVVSKVPLRPEGEVPEVSPLRIPRKRARSLSSSTPQGVKRRSLGFDFPAMVADDPLVTPRANRASPQRRVRSAAPSPANSVATSLMTPSQISFSIEDFGDSTLDGIETPEDELMSDDVGEGLADTEFNGQDESVMTIGSALFKTPIAPAMRHRVAPASAQANGPTTPRYAMSTKSSKSRLAATPSITPSRTATPVAMKSATPAKAMTPSTALRSKLAAKPLQTERTPLKAVGSGVLHGAIVHTDIHTSEGMDASAFYIDILTSMGARVVKEWRWNPRSSMVNPDDESQETLSPSPGITHVVYKDGGKRTLEKVRSAKGQVLCVGVGWVLDCMREGKWLDESVYAVNQSIMPRGGTNRRKSMEPRMLVNENGLLSASKERRSRSVSVGVEMHCLREDLKQELINTPVRGREILNGCADGVEDDAEETEISSTYNSPTAATVGGGGDTANVGLLMAAQQDANAVRTPGSVISRRRAKVEVATPQSTSLAVDYDPRTAATPLTPYLVAKGRDLIQMSAPPKQVNKGLFDQDEEDNSLLSGQTENDTREDGAKKFQVKGKGKGTGKKVFDGRRRTLGVPGLGFRPVVGSPLRKE</sequence>
<feature type="compositionally biased region" description="Low complexity" evidence="1">
    <location>
        <begin position="124"/>
        <end position="148"/>
    </location>
</feature>
<feature type="region of interest" description="Disordered" evidence="1">
    <location>
        <begin position="933"/>
        <end position="955"/>
    </location>
</feature>
<feature type="compositionally biased region" description="Acidic residues" evidence="1">
    <location>
        <begin position="1072"/>
        <end position="1085"/>
    </location>
</feature>
<feature type="compositionally biased region" description="Polar residues" evidence="1">
    <location>
        <begin position="266"/>
        <end position="275"/>
    </location>
</feature>
<dbReference type="OrthoDB" id="2384350at2759"/>
<comment type="caution">
    <text evidence="3">The sequence shown here is derived from an EMBL/GenBank/DDBJ whole genome shotgun (WGS) entry which is preliminary data.</text>
</comment>
<dbReference type="CDD" id="cd17716">
    <property type="entry name" value="BRCT_microcephalin_rpt1"/>
    <property type="match status" value="1"/>
</dbReference>
<reference evidence="3 4" key="1">
    <citation type="submission" date="2013-03" db="EMBL/GenBank/DDBJ databases">
        <title>The Genome Sequence of Cladophialophora yegresii CBS 114405.</title>
        <authorList>
            <consortium name="The Broad Institute Genomics Platform"/>
            <person name="Cuomo C."/>
            <person name="de Hoog S."/>
            <person name="Gorbushina A."/>
            <person name="Walker B."/>
            <person name="Young S.K."/>
            <person name="Zeng Q."/>
            <person name="Gargeya S."/>
            <person name="Fitzgerald M."/>
            <person name="Haas B."/>
            <person name="Abouelleil A."/>
            <person name="Allen A.W."/>
            <person name="Alvarado L."/>
            <person name="Arachchi H.M."/>
            <person name="Berlin A.M."/>
            <person name="Chapman S.B."/>
            <person name="Gainer-Dewar J."/>
            <person name="Goldberg J."/>
            <person name="Griggs A."/>
            <person name="Gujja S."/>
            <person name="Hansen M."/>
            <person name="Howarth C."/>
            <person name="Imamovic A."/>
            <person name="Ireland A."/>
            <person name="Larimer J."/>
            <person name="McCowan C."/>
            <person name="Murphy C."/>
            <person name="Pearson M."/>
            <person name="Poon T.W."/>
            <person name="Priest M."/>
            <person name="Roberts A."/>
            <person name="Saif S."/>
            <person name="Shea T."/>
            <person name="Sisk P."/>
            <person name="Sykes S."/>
            <person name="Wortman J."/>
            <person name="Nusbaum C."/>
            <person name="Birren B."/>
        </authorList>
    </citation>
    <scope>NUCLEOTIDE SEQUENCE [LARGE SCALE GENOMIC DNA]</scope>
    <source>
        <strain evidence="3 4">CBS 114405</strain>
    </source>
</reference>
<dbReference type="InterPro" id="IPR022047">
    <property type="entry name" value="Microcephalin-like"/>
</dbReference>
<feature type="compositionally biased region" description="Polar residues" evidence="1">
    <location>
        <begin position="196"/>
        <end position="210"/>
    </location>
</feature>
<feature type="region of interest" description="Disordered" evidence="1">
    <location>
        <begin position="1670"/>
        <end position="1739"/>
    </location>
</feature>
<feature type="domain" description="BRCT" evidence="2">
    <location>
        <begin position="1408"/>
        <end position="1494"/>
    </location>
</feature>
<feature type="compositionally biased region" description="Basic and acidic residues" evidence="1">
    <location>
        <begin position="488"/>
        <end position="498"/>
    </location>
</feature>
<evidence type="ECO:0000313" key="3">
    <source>
        <dbReference type="EMBL" id="EXJ65170.1"/>
    </source>
</evidence>
<dbReference type="HOGENOM" id="CLU_234405_0_0_1"/>
<feature type="compositionally biased region" description="Polar residues" evidence="1">
    <location>
        <begin position="513"/>
        <end position="532"/>
    </location>
</feature>
<gene>
    <name evidence="3" type="ORF">A1O7_01510</name>
</gene>
<feature type="compositionally biased region" description="Basic residues" evidence="1">
    <location>
        <begin position="323"/>
        <end position="333"/>
    </location>
</feature>
<feature type="compositionally biased region" description="Acidic residues" evidence="1">
    <location>
        <begin position="411"/>
        <end position="420"/>
    </location>
</feature>
<feature type="compositionally biased region" description="Acidic residues" evidence="1">
    <location>
        <begin position="94"/>
        <end position="105"/>
    </location>
</feature>
<name>W9WJL6_9EURO</name>
<dbReference type="GeneID" id="19176122"/>
<organism evidence="3 4">
    <name type="scientific">Cladophialophora yegresii CBS 114405</name>
    <dbReference type="NCBI Taxonomy" id="1182544"/>
    <lineage>
        <taxon>Eukaryota</taxon>
        <taxon>Fungi</taxon>
        <taxon>Dikarya</taxon>
        <taxon>Ascomycota</taxon>
        <taxon>Pezizomycotina</taxon>
        <taxon>Eurotiomycetes</taxon>
        <taxon>Chaetothyriomycetidae</taxon>
        <taxon>Chaetothyriales</taxon>
        <taxon>Herpotrichiellaceae</taxon>
        <taxon>Cladophialophora</taxon>
    </lineage>
</organism>
<dbReference type="InterPro" id="IPR036420">
    <property type="entry name" value="BRCT_dom_sf"/>
</dbReference>
<feature type="region of interest" description="Disordered" evidence="1">
    <location>
        <begin position="766"/>
        <end position="788"/>
    </location>
</feature>
<dbReference type="EMBL" id="AMGW01000001">
    <property type="protein sequence ID" value="EXJ65170.1"/>
    <property type="molecule type" value="Genomic_DNA"/>
</dbReference>
<feature type="region of interest" description="Disordered" evidence="1">
    <location>
        <begin position="1"/>
        <end position="537"/>
    </location>
</feature>
<dbReference type="PANTHER" id="PTHR14625">
    <property type="entry name" value="MICROCEPHALIN"/>
    <property type="match status" value="1"/>
</dbReference>
<proteinExistence type="predicted"/>
<feature type="compositionally biased region" description="Polar residues" evidence="1">
    <location>
        <begin position="996"/>
        <end position="1006"/>
    </location>
</feature>
<dbReference type="eggNOG" id="ENOG502S1CP">
    <property type="taxonomic scope" value="Eukaryota"/>
</dbReference>
<evidence type="ECO:0000313" key="4">
    <source>
        <dbReference type="Proteomes" id="UP000019473"/>
    </source>
</evidence>
<protein>
    <recommendedName>
        <fullName evidence="2">BRCT domain-containing protein</fullName>
    </recommendedName>
</protein>
<feature type="compositionally biased region" description="Basic and acidic residues" evidence="1">
    <location>
        <begin position="185"/>
        <end position="194"/>
    </location>
</feature>
<feature type="compositionally biased region" description="Low complexity" evidence="1">
    <location>
        <begin position="23"/>
        <end position="34"/>
    </location>
</feature>
<evidence type="ECO:0000259" key="2">
    <source>
        <dbReference type="PROSITE" id="PS50172"/>
    </source>
</evidence>
<dbReference type="PROSITE" id="PS50172">
    <property type="entry name" value="BRCT"/>
    <property type="match status" value="1"/>
</dbReference>
<dbReference type="RefSeq" id="XP_007753737.1">
    <property type="nucleotide sequence ID" value="XM_007755547.1"/>
</dbReference>